<dbReference type="PROSITE" id="PS50103">
    <property type="entry name" value="ZF_C3H1"/>
    <property type="match status" value="1"/>
</dbReference>
<feature type="compositionally biased region" description="Polar residues" evidence="5">
    <location>
        <begin position="126"/>
        <end position="135"/>
    </location>
</feature>
<protein>
    <submittedName>
        <fullName evidence="8">Ccch zinc finger and rrm domain-containing</fullName>
    </submittedName>
</protein>
<dbReference type="Gene3D" id="3.30.70.330">
    <property type="match status" value="1"/>
</dbReference>
<dbReference type="Pfam" id="PF00076">
    <property type="entry name" value="RRM_1"/>
    <property type="match status" value="1"/>
</dbReference>
<name>A0AAI8YXB3_9PEZI</name>
<dbReference type="AlphaFoldDB" id="A0AAI8YXB3"/>
<dbReference type="InterPro" id="IPR002483">
    <property type="entry name" value="PWI_dom"/>
</dbReference>
<evidence type="ECO:0000256" key="2">
    <source>
        <dbReference type="ARBA" id="ARBA00043866"/>
    </source>
</evidence>
<dbReference type="PROSITE" id="PS50102">
    <property type="entry name" value="RRM"/>
    <property type="match status" value="1"/>
</dbReference>
<dbReference type="CDD" id="cd12257">
    <property type="entry name" value="RRM1_RBM26_like"/>
    <property type="match status" value="1"/>
</dbReference>
<feature type="compositionally biased region" description="Basic and acidic residues" evidence="5">
    <location>
        <begin position="416"/>
        <end position="439"/>
    </location>
</feature>
<evidence type="ECO:0000256" key="5">
    <source>
        <dbReference type="SAM" id="MobiDB-lite"/>
    </source>
</evidence>
<feature type="region of interest" description="Disordered" evidence="5">
    <location>
        <begin position="260"/>
        <end position="286"/>
    </location>
</feature>
<feature type="domain" description="C3H1-type" evidence="7">
    <location>
        <begin position="209"/>
        <end position="237"/>
    </location>
</feature>
<keyword evidence="9" id="KW-1185">Reference proteome</keyword>
<evidence type="ECO:0000313" key="8">
    <source>
        <dbReference type="EMBL" id="CAK3977239.1"/>
    </source>
</evidence>
<dbReference type="InterPro" id="IPR012677">
    <property type="entry name" value="Nucleotide-bd_a/b_plait_sf"/>
</dbReference>
<dbReference type="InterPro" id="IPR035979">
    <property type="entry name" value="RBD_domain_sf"/>
</dbReference>
<dbReference type="InterPro" id="IPR045137">
    <property type="entry name" value="RBM26/27"/>
</dbReference>
<evidence type="ECO:0000259" key="6">
    <source>
        <dbReference type="PROSITE" id="PS50102"/>
    </source>
</evidence>
<evidence type="ECO:0000259" key="7">
    <source>
        <dbReference type="PROSITE" id="PS50103"/>
    </source>
</evidence>
<accession>A0AAI8YXB3</accession>
<keyword evidence="4" id="KW-0862">Zinc</keyword>
<dbReference type="InterPro" id="IPR000504">
    <property type="entry name" value="RRM_dom"/>
</dbReference>
<keyword evidence="4" id="KW-0479">Metal-binding</keyword>
<feature type="compositionally biased region" description="Acidic residues" evidence="5">
    <location>
        <begin position="672"/>
        <end position="683"/>
    </location>
</feature>
<dbReference type="PANTHER" id="PTHR14398:SF0">
    <property type="entry name" value="ZINC FINGER PROTEIN SWM"/>
    <property type="match status" value="1"/>
</dbReference>
<feature type="domain" description="RRM" evidence="6">
    <location>
        <begin position="307"/>
        <end position="379"/>
    </location>
</feature>
<dbReference type="PANTHER" id="PTHR14398">
    <property type="entry name" value="RNA RECOGNITION RRM/RNP DOMAIN"/>
    <property type="match status" value="1"/>
</dbReference>
<dbReference type="Pfam" id="PF01480">
    <property type="entry name" value="PWI"/>
    <property type="match status" value="1"/>
</dbReference>
<feature type="compositionally biased region" description="Acidic residues" evidence="5">
    <location>
        <begin position="397"/>
        <end position="408"/>
    </location>
</feature>
<dbReference type="GO" id="GO:0003723">
    <property type="term" value="F:RNA binding"/>
    <property type="evidence" value="ECO:0007669"/>
    <property type="project" value="UniProtKB-UniRule"/>
</dbReference>
<organism evidence="8 9">
    <name type="scientific">Lecanosticta acicola</name>
    <dbReference type="NCBI Taxonomy" id="111012"/>
    <lineage>
        <taxon>Eukaryota</taxon>
        <taxon>Fungi</taxon>
        <taxon>Dikarya</taxon>
        <taxon>Ascomycota</taxon>
        <taxon>Pezizomycotina</taxon>
        <taxon>Dothideomycetes</taxon>
        <taxon>Dothideomycetidae</taxon>
        <taxon>Mycosphaerellales</taxon>
        <taxon>Mycosphaerellaceae</taxon>
        <taxon>Lecanosticta</taxon>
    </lineage>
</organism>
<feature type="region of interest" description="Disordered" evidence="5">
    <location>
        <begin position="384"/>
        <end position="439"/>
    </location>
</feature>
<dbReference type="Proteomes" id="UP001296104">
    <property type="component" value="Unassembled WGS sequence"/>
</dbReference>
<dbReference type="FunFam" id="3.30.70.330:FF:000647">
    <property type="entry name" value="CCCH zinc finger and RRM domain protein"/>
    <property type="match status" value="1"/>
</dbReference>
<keyword evidence="1 3" id="KW-0694">RNA-binding</keyword>
<feature type="region of interest" description="Disordered" evidence="5">
    <location>
        <begin position="649"/>
        <end position="683"/>
    </location>
</feature>
<dbReference type="SMART" id="SM00360">
    <property type="entry name" value="RRM"/>
    <property type="match status" value="1"/>
</dbReference>
<evidence type="ECO:0000256" key="4">
    <source>
        <dbReference type="PROSITE-ProRule" id="PRU00723"/>
    </source>
</evidence>
<comment type="caution">
    <text evidence="8">The sequence shown here is derived from an EMBL/GenBank/DDBJ whole genome shotgun (WGS) entry which is preliminary data.</text>
</comment>
<sequence length="683" mass="75543">MSLSDGDVELLKKWLIKKLEDQKVEADSDVLSDYVLALVTGATDEPDEVTKANCVEQLEGFLNDPTKLVNEVFDAIANKSYDPSKPALKPTAPSYNLPHRASPDPARAQNLSKKRPYHDWDRDESQSGQLFTSEGGSRPHKQARRGGRGGDYNVRRGVQRQPFGSAQFPQAMQLPQMPTPPPGMPPFDPNNPMASFMAMQALGFLPQFSGQGQRCIDYDTKGFCAQGVSCPFEHGSDSYVMPANNDYDPAQSSLLNVQPTRTGVVDTSSAMRGRGGSRGRGASSNFRGGGRRAAFSHLGPNYDRSITTIVVEQIPEDQFAEENVREFFSEFGNIEKVDMQPYKRLATVKFDKYESAKAAYDSPKVIFGNRFVKVYWFNPSETIKSEGHTGASMNGTAEDESMQDEEPQFDPIELAQKQEEAQRKYEEQRKKLEETEAQRRELDTKMKAIEAERKKMADALAKKQAGKTAVPALEHSSSNGAGESAQTRALEAQLAKLEAEAKSLGIDPEAPSIDNYVGYSYPYRGRGGFRGRARGREGFNSSFRGGRAGGRVGGVMRLDNRPKTVSIVFHEGTYEDNEGALRPWLLFNESESATLTKHPSRQDTALLAFQQRYLAEQFMTAAAEPGFPLVGKVELSWYKADNNSAVLQDDAPNVDAAPEVSIEETNGREADAWDVAEDDDRWA</sequence>
<evidence type="ECO:0000256" key="3">
    <source>
        <dbReference type="PROSITE-ProRule" id="PRU00176"/>
    </source>
</evidence>
<feature type="region of interest" description="Disordered" evidence="5">
    <location>
        <begin position="80"/>
        <end position="154"/>
    </location>
</feature>
<dbReference type="GO" id="GO:0005634">
    <property type="term" value="C:nucleus"/>
    <property type="evidence" value="ECO:0007669"/>
    <property type="project" value="TreeGrafter"/>
</dbReference>
<comment type="function">
    <text evidence="2">May be involved in the turnover of nuclear polyadenylated (pA+) RNA.</text>
</comment>
<keyword evidence="4" id="KW-0863">Zinc-finger</keyword>
<evidence type="ECO:0000313" key="9">
    <source>
        <dbReference type="Proteomes" id="UP001296104"/>
    </source>
</evidence>
<gene>
    <name evidence="8" type="ORF">LECACI_7A003701</name>
</gene>
<proteinExistence type="predicted"/>
<evidence type="ECO:0000256" key="1">
    <source>
        <dbReference type="ARBA" id="ARBA00022884"/>
    </source>
</evidence>
<dbReference type="GO" id="GO:0008270">
    <property type="term" value="F:zinc ion binding"/>
    <property type="evidence" value="ECO:0007669"/>
    <property type="project" value="UniProtKB-KW"/>
</dbReference>
<feature type="compositionally biased region" description="Basic residues" evidence="5">
    <location>
        <begin position="138"/>
        <end position="147"/>
    </location>
</feature>
<dbReference type="SUPFAM" id="SSF54928">
    <property type="entry name" value="RNA-binding domain, RBD"/>
    <property type="match status" value="1"/>
</dbReference>
<feature type="zinc finger region" description="C3H1-type" evidence="4">
    <location>
        <begin position="209"/>
        <end position="237"/>
    </location>
</feature>
<dbReference type="EMBL" id="CAVMBE010000018">
    <property type="protein sequence ID" value="CAK3977239.1"/>
    <property type="molecule type" value="Genomic_DNA"/>
</dbReference>
<reference evidence="8" key="1">
    <citation type="submission" date="2023-11" db="EMBL/GenBank/DDBJ databases">
        <authorList>
            <person name="Alioto T."/>
            <person name="Alioto T."/>
            <person name="Gomez Garrido J."/>
        </authorList>
    </citation>
    <scope>NUCLEOTIDE SEQUENCE</scope>
</reference>
<dbReference type="InterPro" id="IPR000571">
    <property type="entry name" value="Znf_CCCH"/>
</dbReference>